<dbReference type="Gene3D" id="1.10.260.40">
    <property type="entry name" value="lambda repressor-like DNA-binding domains"/>
    <property type="match status" value="1"/>
</dbReference>
<sequence>MPNIQRSSKKLTPEQIRKLKVQAKQIDRDDAENIKTQGRAVFAHHEQLRGILHTLVAERKRQGLSLTDLAGRTGIAKSNLSRLENSENTTPGLDTLERYARAVGKTLRVELMDAA</sequence>
<keyword evidence="3" id="KW-1185">Reference proteome</keyword>
<dbReference type="Pfam" id="PF01381">
    <property type="entry name" value="HTH_3"/>
    <property type="match status" value="1"/>
</dbReference>
<comment type="caution">
    <text evidence="2">The sequence shown here is derived from an EMBL/GenBank/DDBJ whole genome shotgun (WGS) entry which is preliminary data.</text>
</comment>
<dbReference type="CDD" id="cd00093">
    <property type="entry name" value="HTH_XRE"/>
    <property type="match status" value="1"/>
</dbReference>
<organism evidence="2 3">
    <name type="scientific">Natronomicrosphaera hydrolytica</name>
    <dbReference type="NCBI Taxonomy" id="3242702"/>
    <lineage>
        <taxon>Bacteria</taxon>
        <taxon>Pseudomonadati</taxon>
        <taxon>Planctomycetota</taxon>
        <taxon>Phycisphaerae</taxon>
        <taxon>Phycisphaerales</taxon>
        <taxon>Phycisphaeraceae</taxon>
        <taxon>Natronomicrosphaera</taxon>
    </lineage>
</organism>
<reference evidence="2 3" key="1">
    <citation type="submission" date="2024-08" db="EMBL/GenBank/DDBJ databases">
        <title>Whole-genome sequencing of halo(alkali)philic microorganisms from hypersaline lakes.</title>
        <authorList>
            <person name="Sorokin D.Y."/>
            <person name="Merkel A.Y."/>
            <person name="Messina E."/>
            <person name="Yakimov M."/>
        </authorList>
    </citation>
    <scope>NUCLEOTIDE SEQUENCE [LARGE SCALE GENOMIC DNA]</scope>
    <source>
        <strain evidence="2 3">AB-hyl4</strain>
    </source>
</reference>
<evidence type="ECO:0000313" key="3">
    <source>
        <dbReference type="Proteomes" id="UP001575105"/>
    </source>
</evidence>
<dbReference type="InterPro" id="IPR001387">
    <property type="entry name" value="Cro/C1-type_HTH"/>
</dbReference>
<dbReference type="EMBL" id="JBGUBD010000012">
    <property type="protein sequence ID" value="MFA9479846.1"/>
    <property type="molecule type" value="Genomic_DNA"/>
</dbReference>
<protein>
    <submittedName>
        <fullName evidence="2">Helix-turn-helix domain-containing protein</fullName>
    </submittedName>
</protein>
<dbReference type="RefSeq" id="WP_425346771.1">
    <property type="nucleotide sequence ID" value="NZ_JBGUBD010000012.1"/>
</dbReference>
<accession>A0ABV4UAP5</accession>
<evidence type="ECO:0000259" key="1">
    <source>
        <dbReference type="PROSITE" id="PS50943"/>
    </source>
</evidence>
<dbReference type="Proteomes" id="UP001575105">
    <property type="component" value="Unassembled WGS sequence"/>
</dbReference>
<name>A0ABV4UAP5_9BACT</name>
<gene>
    <name evidence="2" type="ORF">ACERK3_16300</name>
</gene>
<dbReference type="SMART" id="SM00530">
    <property type="entry name" value="HTH_XRE"/>
    <property type="match status" value="1"/>
</dbReference>
<proteinExistence type="predicted"/>
<dbReference type="InterPro" id="IPR010982">
    <property type="entry name" value="Lambda_DNA-bd_dom_sf"/>
</dbReference>
<dbReference type="SUPFAM" id="SSF47413">
    <property type="entry name" value="lambda repressor-like DNA-binding domains"/>
    <property type="match status" value="1"/>
</dbReference>
<feature type="domain" description="HTH cro/C1-type" evidence="1">
    <location>
        <begin position="55"/>
        <end position="111"/>
    </location>
</feature>
<dbReference type="PROSITE" id="PS50943">
    <property type="entry name" value="HTH_CROC1"/>
    <property type="match status" value="1"/>
</dbReference>
<evidence type="ECO:0000313" key="2">
    <source>
        <dbReference type="EMBL" id="MFA9479846.1"/>
    </source>
</evidence>